<protein>
    <submittedName>
        <fullName evidence="7">Thyroid adenoma-associated protein</fullName>
    </submittedName>
</protein>
<evidence type="ECO:0000313" key="7">
    <source>
        <dbReference type="EMBL" id="KAK4464384.1"/>
    </source>
</evidence>
<accession>A0AAV9HWF4</accession>
<feature type="domain" description="tRNA (32-2'-O)-methyltransferase regulator THADA-like C-terminal TPR repeats region" evidence="6">
    <location>
        <begin position="902"/>
        <end position="1053"/>
    </location>
</feature>
<dbReference type="InterPro" id="IPR056843">
    <property type="entry name" value="THADA-like_TPR"/>
</dbReference>
<evidence type="ECO:0000259" key="4">
    <source>
        <dbReference type="Pfam" id="PF10350"/>
    </source>
</evidence>
<reference evidence="7" key="2">
    <citation type="submission" date="2023-06" db="EMBL/GenBank/DDBJ databases">
        <authorList>
            <consortium name="Lawrence Berkeley National Laboratory"/>
            <person name="Mondo S.J."/>
            <person name="Hensen N."/>
            <person name="Bonometti L."/>
            <person name="Westerberg I."/>
            <person name="Brannstrom I.O."/>
            <person name="Guillou S."/>
            <person name="Cros-Aarteil S."/>
            <person name="Calhoun S."/>
            <person name="Haridas S."/>
            <person name="Kuo A."/>
            <person name="Pangilinan J."/>
            <person name="Riley R."/>
            <person name="Labutti K."/>
            <person name="Andreopoulos B."/>
            <person name="Lipzen A."/>
            <person name="Chen C."/>
            <person name="Yanf M."/>
            <person name="Daum C."/>
            <person name="Ng V."/>
            <person name="Clum A."/>
            <person name="Steindorff A."/>
            <person name="Ohm R."/>
            <person name="Martin F."/>
            <person name="Silar P."/>
            <person name="Natvig D."/>
            <person name="Lalanne C."/>
            <person name="Gautier V."/>
            <person name="Ament-Velasquez S.L."/>
            <person name="Kruys A."/>
            <person name="Hutchinson M.I."/>
            <person name="Powell A.J."/>
            <person name="Barry K."/>
            <person name="Miller A.N."/>
            <person name="Grigoriev I.V."/>
            <person name="Debuchy R."/>
            <person name="Gladieux P."/>
            <person name="Thoren M.H."/>
            <person name="Johannesson H."/>
        </authorList>
    </citation>
    <scope>NUCLEOTIDE SEQUENCE</scope>
    <source>
        <strain evidence="7">PSN324</strain>
    </source>
</reference>
<dbReference type="InterPro" id="IPR016024">
    <property type="entry name" value="ARM-type_fold"/>
</dbReference>
<evidence type="ECO:0000256" key="1">
    <source>
        <dbReference type="ARBA" id="ARBA00010409"/>
    </source>
</evidence>
<proteinExistence type="inferred from homology"/>
<sequence length="1537" mass="170108">MHANIEATLAALGEDVFENANTITKWLLTQPEESRPQLAQGLFEKLIQDASQSRQYHANGHACVKLCSFVQQCAKSPDQALKLWASTESLTMELFHFYLEWYEHDPHRALRLVLDVLVASSTLNPSPETGRTIKKRILETLVAIVTRKYPKQLTKSGLQCLDHLFSKKVVSLDDIAITYKELEPSVADISALPLWRSFVFHLFLWMELTYICPLAGKCLVHIFRALDGTEGFSMGIWRQWLQDVLVQKPEILEDMKNYVLVSIFKGDKATALKLLEEFNSSNPLTGIDQELSDHGILLQLATLELGKKYGLVEEPRSANENSLQSSQISLQETVLDSLLGHPSISVRSSAFALLLSSQATTKPFSEVAFNLLKKHLAAFHADYDAKVRNEVLGLTKGLLRRAKNVITVAQRSLSEFNSRLANGPPPPKKKKAGPEAAPQSASEAKEILDRHEAFMQWYLAFLKSELLPTASYQRHITAVKAALLAIKVGKHAGATDDIIDETIVCRIASDSTWIRLLLDLLLDPFDDVRESAAALLSLIPQQQLSSSTAGSATLLQVLQEFCDRAARLADRTGRADHGDGAARSQGLLCSWLDVQDSRIAHLSKIIEGIEGKITKAEHDLGHAAIEDPVHADFASISYVWRVLAKDVYAERQVQMLAQIQRRILACAQRIWKTVKHVLCDDSPEGHLPEEMEDIEGLDTKDLLSYSFRAVHESSNLLRLIMGTLRLKVLPGVPFPPFDVFKDTGFLTFEQLASLRHRGAFSTVSYTFMNCCQLTQNLRIVFPDAGESETLLREWYEGAINCIMTQASTTRRSAGIPSLIAAVLAANASSPSFEEVFCRLEEIGQKPVRQSETDGSNLPQVHALNCLREIFRSSLLSKRAEAYLARTLLLAGTCLKSEVWAIRNCGLLLLRSLIDCLLGTGESKALIESGWDGTSVRISYNKYPTLPGVILGLLKSVSIDENVGQVLNSAAAEAVFPALDIIRRAGPPEENRDELREHIETYLGSRIWHVREIAARTLCSFLLQADWAREIGNLLAKCGNSMNQLHGTLLTARFVMERKEDLGFDLNSDPTSLDLILDTLTDYSESFEKCPEVQAAYLEVLNLLTRLKCLQGTQITIGPEALAKYENSASALLKMEAALKVVYETAASGNVNKLRTHLLETLDRDINTANRMLETIPSAWEKSLNSRSRPALCTLYVEVCNTSTAPEARAQSILNLGALMNTMLLHHDAAELPDLAQLNNLWTLLCKGDINPIISCAVIETSGTIMATFASCYKDIIPDLRQRLRSWGDMIFHCLDVDNSFDIRYAAATSLKSFFNGHTPNSWGESDTYLPALAALYESLVDDDDEVREAAAAAVAGPLKENLIAPTAADRLVTWMGEHFAGSHEFASRVVGRMVGQAYSPVLALTPAEELLKEAMDFDDSLFAAEDQNLFIDEIRETIRWSRVLTARNEGLKSWVEQGLDSLLGLIDEKRGADDEDGPLGWMSDQHVFAICARVVLCAVAVVRVGEDDGKVRELLGRLVGIKGVHGSLVEMGKAGVE</sequence>
<dbReference type="Pfam" id="PF25150">
    <property type="entry name" value="TPR_Trm732"/>
    <property type="match status" value="1"/>
</dbReference>
<dbReference type="Pfam" id="PF10350">
    <property type="entry name" value="DUF2428"/>
    <property type="match status" value="1"/>
</dbReference>
<dbReference type="Pfam" id="PF25151">
    <property type="entry name" value="TPR_Trm732_C"/>
    <property type="match status" value="1"/>
</dbReference>
<feature type="region of interest" description="Disordered" evidence="3">
    <location>
        <begin position="417"/>
        <end position="442"/>
    </location>
</feature>
<keyword evidence="2" id="KW-0819">tRNA processing</keyword>
<evidence type="ECO:0000259" key="5">
    <source>
        <dbReference type="Pfam" id="PF25150"/>
    </source>
</evidence>
<dbReference type="InterPro" id="IPR019442">
    <property type="entry name" value="THADA/TRM732_DUF2428"/>
</dbReference>
<feature type="domain" description="DUF2428" evidence="4">
    <location>
        <begin position="658"/>
        <end position="900"/>
    </location>
</feature>
<dbReference type="SUPFAM" id="SSF48371">
    <property type="entry name" value="ARM repeat"/>
    <property type="match status" value="1"/>
</dbReference>
<organism evidence="7 8">
    <name type="scientific">Cladorrhinum samala</name>
    <dbReference type="NCBI Taxonomy" id="585594"/>
    <lineage>
        <taxon>Eukaryota</taxon>
        <taxon>Fungi</taxon>
        <taxon>Dikarya</taxon>
        <taxon>Ascomycota</taxon>
        <taxon>Pezizomycotina</taxon>
        <taxon>Sordariomycetes</taxon>
        <taxon>Sordariomycetidae</taxon>
        <taxon>Sordariales</taxon>
        <taxon>Podosporaceae</taxon>
        <taxon>Cladorrhinum</taxon>
    </lineage>
</organism>
<evidence type="ECO:0000259" key="6">
    <source>
        <dbReference type="Pfam" id="PF25151"/>
    </source>
</evidence>
<evidence type="ECO:0000256" key="3">
    <source>
        <dbReference type="SAM" id="MobiDB-lite"/>
    </source>
</evidence>
<name>A0AAV9HWF4_9PEZI</name>
<dbReference type="GO" id="GO:0005829">
    <property type="term" value="C:cytosol"/>
    <property type="evidence" value="ECO:0007669"/>
    <property type="project" value="TreeGrafter"/>
</dbReference>
<dbReference type="PANTHER" id="PTHR14387">
    <property type="entry name" value="THADA/DEATH RECEPTOR INTERACTING PROTEIN"/>
    <property type="match status" value="1"/>
</dbReference>
<evidence type="ECO:0000313" key="8">
    <source>
        <dbReference type="Proteomes" id="UP001321749"/>
    </source>
</evidence>
<comment type="caution">
    <text evidence="7">The sequence shown here is derived from an EMBL/GenBank/DDBJ whole genome shotgun (WGS) entry which is preliminary data.</text>
</comment>
<feature type="domain" description="tRNA (32-2'-O)-methyltransferase regulator THADA-like TPR repeats region" evidence="5">
    <location>
        <begin position="236"/>
        <end position="530"/>
    </location>
</feature>
<dbReference type="InterPro" id="IPR051954">
    <property type="entry name" value="tRNA_methyltransferase_THADA"/>
</dbReference>
<reference evidence="7" key="1">
    <citation type="journal article" date="2023" name="Mol. Phylogenet. Evol.">
        <title>Genome-scale phylogeny and comparative genomics of the fungal order Sordariales.</title>
        <authorList>
            <person name="Hensen N."/>
            <person name="Bonometti L."/>
            <person name="Westerberg I."/>
            <person name="Brannstrom I.O."/>
            <person name="Guillou S."/>
            <person name="Cros-Aarteil S."/>
            <person name="Calhoun S."/>
            <person name="Haridas S."/>
            <person name="Kuo A."/>
            <person name="Mondo S."/>
            <person name="Pangilinan J."/>
            <person name="Riley R."/>
            <person name="LaButti K."/>
            <person name="Andreopoulos B."/>
            <person name="Lipzen A."/>
            <person name="Chen C."/>
            <person name="Yan M."/>
            <person name="Daum C."/>
            <person name="Ng V."/>
            <person name="Clum A."/>
            <person name="Steindorff A."/>
            <person name="Ohm R.A."/>
            <person name="Martin F."/>
            <person name="Silar P."/>
            <person name="Natvig D.O."/>
            <person name="Lalanne C."/>
            <person name="Gautier V."/>
            <person name="Ament-Velasquez S.L."/>
            <person name="Kruys A."/>
            <person name="Hutchinson M.I."/>
            <person name="Powell A.J."/>
            <person name="Barry K."/>
            <person name="Miller A.N."/>
            <person name="Grigoriev I.V."/>
            <person name="Debuchy R."/>
            <person name="Gladieux P."/>
            <person name="Hiltunen Thoren M."/>
            <person name="Johannesson H."/>
        </authorList>
    </citation>
    <scope>NUCLEOTIDE SEQUENCE</scope>
    <source>
        <strain evidence="7">PSN324</strain>
    </source>
</reference>
<dbReference type="InterPro" id="IPR056842">
    <property type="entry name" value="THADA-like_TPR_C"/>
</dbReference>
<gene>
    <name evidence="7" type="ORF">QBC42DRAFT_48603</name>
</gene>
<dbReference type="GO" id="GO:0030488">
    <property type="term" value="P:tRNA methylation"/>
    <property type="evidence" value="ECO:0007669"/>
    <property type="project" value="TreeGrafter"/>
</dbReference>
<dbReference type="EMBL" id="MU864949">
    <property type="protein sequence ID" value="KAK4464384.1"/>
    <property type="molecule type" value="Genomic_DNA"/>
</dbReference>
<dbReference type="Pfam" id="PF26523">
    <property type="entry name" value="Trm732_C"/>
    <property type="match status" value="1"/>
</dbReference>
<comment type="similarity">
    <text evidence="1">Belongs to the THADA family.</text>
</comment>
<dbReference type="PANTHER" id="PTHR14387:SF0">
    <property type="entry name" value="DUF2428 DOMAIN-CONTAINING PROTEIN"/>
    <property type="match status" value="1"/>
</dbReference>
<dbReference type="Gene3D" id="1.25.10.10">
    <property type="entry name" value="Leucine-rich Repeat Variant"/>
    <property type="match status" value="1"/>
</dbReference>
<dbReference type="InterPro" id="IPR011989">
    <property type="entry name" value="ARM-like"/>
</dbReference>
<keyword evidence="8" id="KW-1185">Reference proteome</keyword>
<dbReference type="Proteomes" id="UP001321749">
    <property type="component" value="Unassembled WGS sequence"/>
</dbReference>
<evidence type="ECO:0000256" key="2">
    <source>
        <dbReference type="ARBA" id="ARBA00022694"/>
    </source>
</evidence>